<dbReference type="EMBL" id="ATDN01000023">
    <property type="protein sequence ID" value="RWA18719.1"/>
    <property type="molecule type" value="Genomic_DNA"/>
</dbReference>
<evidence type="ECO:0000313" key="2">
    <source>
        <dbReference type="Proteomes" id="UP000287177"/>
    </source>
</evidence>
<dbReference type="Proteomes" id="UP000287177">
    <property type="component" value="Unassembled WGS sequence"/>
</dbReference>
<evidence type="ECO:0000313" key="1">
    <source>
        <dbReference type="EMBL" id="RWA18719.1"/>
    </source>
</evidence>
<name>A0A439DRA1_9MYCO</name>
<protein>
    <submittedName>
        <fullName evidence="1">Uncharacterized protein</fullName>
    </submittedName>
</protein>
<accession>A0A439DRA1</accession>
<sequence>MPPLRGEMVASRWYGPQRLVGMSAAIELDVLEEDFWTLTSDSHTANPICEVKGTDFDVSLGAALM</sequence>
<comment type="caution">
    <text evidence="1">The sequence shown here is derived from an EMBL/GenBank/DDBJ whole genome shotgun (WGS) entry which is preliminary data.</text>
</comment>
<reference evidence="1 2" key="1">
    <citation type="submission" date="2013-06" db="EMBL/GenBank/DDBJ databases">
        <title>The draft sequence of the Mycobacterium elephantis genome.</title>
        <authorList>
            <person name="Pettersson F.B."/>
            <person name="Das S."/>
            <person name="Dasgupta S."/>
            <person name="Bhattacharya A."/>
            <person name="Kirsebom L.A."/>
        </authorList>
    </citation>
    <scope>NUCLEOTIDE SEQUENCE [LARGE SCALE GENOMIC DNA]</scope>
    <source>
        <strain evidence="1 2">DSM 44368</strain>
    </source>
</reference>
<keyword evidence="2" id="KW-1185">Reference proteome</keyword>
<dbReference type="AlphaFoldDB" id="A0A439DRA1"/>
<proteinExistence type="predicted"/>
<gene>
    <name evidence="1" type="ORF">MELE44368_03560</name>
</gene>
<organism evidence="1 2">
    <name type="scientific">Mycolicibacterium elephantis DSM 44368</name>
    <dbReference type="NCBI Taxonomy" id="1335622"/>
    <lineage>
        <taxon>Bacteria</taxon>
        <taxon>Bacillati</taxon>
        <taxon>Actinomycetota</taxon>
        <taxon>Actinomycetes</taxon>
        <taxon>Mycobacteriales</taxon>
        <taxon>Mycobacteriaceae</taxon>
        <taxon>Mycolicibacterium</taxon>
    </lineage>
</organism>